<comment type="caution">
    <text evidence="3">The sequence shown here is derived from an EMBL/GenBank/DDBJ whole genome shotgun (WGS) entry which is preliminary data.</text>
</comment>
<dbReference type="EMBL" id="BMDX01000004">
    <property type="protein sequence ID" value="GGA72053.1"/>
    <property type="molecule type" value="Genomic_DNA"/>
</dbReference>
<evidence type="ECO:0000313" key="4">
    <source>
        <dbReference type="Proteomes" id="UP000619743"/>
    </source>
</evidence>
<evidence type="ECO:0000256" key="1">
    <source>
        <dbReference type="ARBA" id="ARBA00009600"/>
    </source>
</evidence>
<protein>
    <recommendedName>
        <fullName evidence="2">UPF0301 protein GCM10011369_12260</fullName>
    </recommendedName>
</protein>
<accession>A0A8J2U3T2</accession>
<dbReference type="Pfam" id="PF02622">
    <property type="entry name" value="DUF179"/>
    <property type="match status" value="1"/>
</dbReference>
<dbReference type="HAMAP" id="MF_00758">
    <property type="entry name" value="UPF0301"/>
    <property type="match status" value="1"/>
</dbReference>
<dbReference type="PANTHER" id="PTHR30327">
    <property type="entry name" value="UNCHARACTERIZED PROTEIN YQGE"/>
    <property type="match status" value="1"/>
</dbReference>
<dbReference type="OrthoDB" id="9807486at2"/>
<evidence type="ECO:0000313" key="3">
    <source>
        <dbReference type="EMBL" id="GGA72053.1"/>
    </source>
</evidence>
<gene>
    <name evidence="3" type="ORF">GCM10011369_12260</name>
</gene>
<dbReference type="SUPFAM" id="SSF143456">
    <property type="entry name" value="VC0467-like"/>
    <property type="match status" value="1"/>
</dbReference>
<keyword evidence="4" id="KW-1185">Reference proteome</keyword>
<dbReference type="GO" id="GO:0005829">
    <property type="term" value="C:cytosol"/>
    <property type="evidence" value="ECO:0007669"/>
    <property type="project" value="TreeGrafter"/>
</dbReference>
<name>A0A8J2U3T2_9GAMM</name>
<proteinExistence type="inferred from homology"/>
<reference evidence="4" key="1">
    <citation type="journal article" date="2019" name="Int. J. Syst. Evol. Microbiol.">
        <title>The Global Catalogue of Microorganisms (GCM) 10K type strain sequencing project: providing services to taxonomists for standard genome sequencing and annotation.</title>
        <authorList>
            <consortium name="The Broad Institute Genomics Platform"/>
            <consortium name="The Broad Institute Genome Sequencing Center for Infectious Disease"/>
            <person name="Wu L."/>
            <person name="Ma J."/>
        </authorList>
    </citation>
    <scope>NUCLEOTIDE SEQUENCE [LARGE SCALE GENOMIC DNA]</scope>
    <source>
        <strain evidence="4">CGMCC 1.10130</strain>
    </source>
</reference>
<dbReference type="Proteomes" id="UP000619743">
    <property type="component" value="Unassembled WGS sequence"/>
</dbReference>
<comment type="similarity">
    <text evidence="1 2">Belongs to the UPF0301 (AlgH) family.</text>
</comment>
<dbReference type="Gene3D" id="3.40.1740.10">
    <property type="entry name" value="VC0467-like"/>
    <property type="match status" value="1"/>
</dbReference>
<evidence type="ECO:0000256" key="2">
    <source>
        <dbReference type="HAMAP-Rule" id="MF_00758"/>
    </source>
</evidence>
<dbReference type="NCBIfam" id="NF001266">
    <property type="entry name" value="PRK00228.1-1"/>
    <property type="match status" value="1"/>
</dbReference>
<dbReference type="PANTHER" id="PTHR30327:SF1">
    <property type="entry name" value="UPF0301 PROTEIN YQGE"/>
    <property type="match status" value="1"/>
</dbReference>
<dbReference type="RefSeq" id="WP_087505058.1">
    <property type="nucleotide sequence ID" value="NZ_BMDX01000004.1"/>
</dbReference>
<dbReference type="InterPro" id="IPR003774">
    <property type="entry name" value="AlgH-like"/>
</dbReference>
<dbReference type="AlphaFoldDB" id="A0A8J2U3T2"/>
<sequence length="188" mass="20490">MESLQGKLLVAMPSLEDPYFQRSVSYICEHNDEGAMGLIINHPIKNLSLSELLSKVQDLHRDDLSSTNLEQPIFAGGPVAQERGFVLHTAQPGWSSSLSLNDDLMVTTSKDILQILGTDLEPSKFLVTLGYAGWDAGQLEQEIADNSWLVIPADQSIIFDVDASMRWQASGQKIGIDIASISPQAGHA</sequence>
<organism evidence="3 4">
    <name type="scientific">Neiella marina</name>
    <dbReference type="NCBI Taxonomy" id="508461"/>
    <lineage>
        <taxon>Bacteria</taxon>
        <taxon>Pseudomonadati</taxon>
        <taxon>Pseudomonadota</taxon>
        <taxon>Gammaproteobacteria</taxon>
        <taxon>Alteromonadales</taxon>
        <taxon>Echinimonadaceae</taxon>
        <taxon>Neiella</taxon>
    </lineage>
</organism>